<dbReference type="AlphaFoldDB" id="A0A1Y4R346"/>
<gene>
    <name evidence="7" type="ORF">B5E88_01235</name>
</gene>
<dbReference type="EMBL" id="NFLC01000001">
    <property type="protein sequence ID" value="OUQ11977.1"/>
    <property type="molecule type" value="Genomic_DNA"/>
</dbReference>
<sequence>MEKSQLFTIHQLAKFTGIPIKALRYYEKIQILTPRYIDETNRYRYYSYDQVTYVNIIKMCANYGIPLKNIQEFMIQDNKIDMQKIINLMQQLLEEKQNQLQKDRAFLHNLQSQINISKQVHKSHELAVTKEHNDYLLQPFEGEFFTSEYYVGLQKMLEYIQERHIQYYNRMGCFICWQNGELKKYLALEIEGHTRETANLQILHLQNQEACICHIQKNELDQQLDQLIKKDFHQFLILETFEATYHMHHPHLELQILH</sequence>
<evidence type="ECO:0000256" key="3">
    <source>
        <dbReference type="ARBA" id="ARBA00023125"/>
    </source>
</evidence>
<dbReference type="SUPFAM" id="SSF46955">
    <property type="entry name" value="Putative DNA-binding domain"/>
    <property type="match status" value="1"/>
</dbReference>
<dbReference type="Pfam" id="PF13411">
    <property type="entry name" value="MerR_1"/>
    <property type="match status" value="1"/>
</dbReference>
<dbReference type="Gene3D" id="1.10.1660.10">
    <property type="match status" value="1"/>
</dbReference>
<reference evidence="8" key="1">
    <citation type="submission" date="2017-04" db="EMBL/GenBank/DDBJ databases">
        <title>Function of individual gut microbiota members based on whole genome sequencing of pure cultures obtained from chicken caecum.</title>
        <authorList>
            <person name="Medvecky M."/>
            <person name="Cejkova D."/>
            <person name="Polansky O."/>
            <person name="Karasova D."/>
            <person name="Kubasova T."/>
            <person name="Cizek A."/>
            <person name="Rychlik I."/>
        </authorList>
    </citation>
    <scope>NUCLEOTIDE SEQUENCE [LARGE SCALE GENOMIC DNA]</scope>
    <source>
        <strain evidence="8">An144</strain>
    </source>
</reference>
<evidence type="ECO:0000256" key="5">
    <source>
        <dbReference type="SAM" id="Coils"/>
    </source>
</evidence>
<keyword evidence="5" id="KW-0175">Coiled coil</keyword>
<organism evidence="7 8">
    <name type="scientific">Enterococcus cecorum</name>
    <dbReference type="NCBI Taxonomy" id="44008"/>
    <lineage>
        <taxon>Bacteria</taxon>
        <taxon>Bacillati</taxon>
        <taxon>Bacillota</taxon>
        <taxon>Bacilli</taxon>
        <taxon>Lactobacillales</taxon>
        <taxon>Enterococcaceae</taxon>
        <taxon>Enterococcus</taxon>
    </lineage>
</organism>
<dbReference type="Proteomes" id="UP000196074">
    <property type="component" value="Unassembled WGS sequence"/>
</dbReference>
<dbReference type="PROSITE" id="PS50937">
    <property type="entry name" value="HTH_MERR_2"/>
    <property type="match status" value="1"/>
</dbReference>
<keyword evidence="1" id="KW-0678">Repressor</keyword>
<dbReference type="RefSeq" id="WP_087213824.1">
    <property type="nucleotide sequence ID" value="NZ_NFLC01000001.1"/>
</dbReference>
<evidence type="ECO:0000313" key="7">
    <source>
        <dbReference type="EMBL" id="OUQ11977.1"/>
    </source>
</evidence>
<evidence type="ECO:0000256" key="2">
    <source>
        <dbReference type="ARBA" id="ARBA00023015"/>
    </source>
</evidence>
<proteinExistence type="predicted"/>
<keyword evidence="2" id="KW-0805">Transcription regulation</keyword>
<dbReference type="InterPro" id="IPR047057">
    <property type="entry name" value="MerR_fam"/>
</dbReference>
<evidence type="ECO:0000256" key="4">
    <source>
        <dbReference type="ARBA" id="ARBA00023163"/>
    </source>
</evidence>
<dbReference type="InterPro" id="IPR000551">
    <property type="entry name" value="MerR-type_HTH_dom"/>
</dbReference>
<feature type="domain" description="HTH merR-type" evidence="6">
    <location>
        <begin position="6"/>
        <end position="76"/>
    </location>
</feature>
<dbReference type="PANTHER" id="PTHR30204:SF69">
    <property type="entry name" value="MERR-FAMILY TRANSCRIPTIONAL REGULATOR"/>
    <property type="match status" value="1"/>
</dbReference>
<dbReference type="InterPro" id="IPR009061">
    <property type="entry name" value="DNA-bd_dom_put_sf"/>
</dbReference>
<dbReference type="GO" id="GO:0003677">
    <property type="term" value="F:DNA binding"/>
    <property type="evidence" value="ECO:0007669"/>
    <property type="project" value="UniProtKB-KW"/>
</dbReference>
<dbReference type="PANTHER" id="PTHR30204">
    <property type="entry name" value="REDOX-CYCLING DRUG-SENSING TRANSCRIPTIONAL ACTIVATOR SOXR"/>
    <property type="match status" value="1"/>
</dbReference>
<dbReference type="GO" id="GO:0003700">
    <property type="term" value="F:DNA-binding transcription factor activity"/>
    <property type="evidence" value="ECO:0007669"/>
    <property type="project" value="InterPro"/>
</dbReference>
<evidence type="ECO:0000256" key="1">
    <source>
        <dbReference type="ARBA" id="ARBA00022491"/>
    </source>
</evidence>
<evidence type="ECO:0000313" key="8">
    <source>
        <dbReference type="Proteomes" id="UP000196074"/>
    </source>
</evidence>
<comment type="caution">
    <text evidence="7">The sequence shown here is derived from an EMBL/GenBank/DDBJ whole genome shotgun (WGS) entry which is preliminary data.</text>
</comment>
<name>A0A1Y4R346_9ENTE</name>
<evidence type="ECO:0000259" key="6">
    <source>
        <dbReference type="PROSITE" id="PS50937"/>
    </source>
</evidence>
<dbReference type="SMART" id="SM00422">
    <property type="entry name" value="HTH_MERR"/>
    <property type="match status" value="1"/>
</dbReference>
<keyword evidence="4" id="KW-0804">Transcription</keyword>
<protein>
    <recommendedName>
        <fullName evidence="6">HTH merR-type domain-containing protein</fullName>
    </recommendedName>
</protein>
<feature type="coiled-coil region" evidence="5">
    <location>
        <begin position="82"/>
        <end position="113"/>
    </location>
</feature>
<accession>A0A1Y4R346</accession>
<keyword evidence="3" id="KW-0238">DNA-binding</keyword>